<dbReference type="AlphaFoldDB" id="A0A8T0NTK5"/>
<comment type="caution">
    <text evidence="8">The sequence shown here is derived from an EMBL/GenBank/DDBJ whole genome shotgun (WGS) entry which is preliminary data.</text>
</comment>
<dbReference type="Gene3D" id="3.30.420.40">
    <property type="match status" value="2"/>
</dbReference>
<dbReference type="PROSITE" id="PS00297">
    <property type="entry name" value="HSP70_1"/>
    <property type="match status" value="1"/>
</dbReference>
<dbReference type="Gene3D" id="3.90.640.10">
    <property type="entry name" value="Actin, Chain A, domain 4"/>
    <property type="match status" value="1"/>
</dbReference>
<name>A0A8T0NTK5_PANVG</name>
<dbReference type="EMBL" id="CM029053">
    <property type="protein sequence ID" value="KAG2552917.1"/>
    <property type="molecule type" value="Genomic_DNA"/>
</dbReference>
<keyword evidence="9" id="KW-1185">Reference proteome</keyword>
<protein>
    <submittedName>
        <fullName evidence="8">Uncharacterized protein</fullName>
    </submittedName>
</protein>
<dbReference type="InterPro" id="IPR013126">
    <property type="entry name" value="Hsp_70_fam"/>
</dbReference>
<comment type="subcellular location">
    <subcellularLocation>
        <location evidence="1">Endoplasmic reticulum lumen</location>
    </subcellularLocation>
</comment>
<keyword evidence="3 6" id="KW-0547">Nucleotide-binding</keyword>
<evidence type="ECO:0000313" key="8">
    <source>
        <dbReference type="EMBL" id="KAG2552917.1"/>
    </source>
</evidence>
<dbReference type="InterPro" id="IPR043129">
    <property type="entry name" value="ATPase_NBD"/>
</dbReference>
<comment type="similarity">
    <text evidence="2 6">Belongs to the heat shock protein 70 family.</text>
</comment>
<dbReference type="FunFam" id="3.30.30.30:FF:000005">
    <property type="entry name" value="Heat shock protein ssb1"/>
    <property type="match status" value="1"/>
</dbReference>
<dbReference type="InterPro" id="IPR029047">
    <property type="entry name" value="HSP70_peptide-bd_sf"/>
</dbReference>
<evidence type="ECO:0000256" key="7">
    <source>
        <dbReference type="SAM" id="MobiDB-lite"/>
    </source>
</evidence>
<evidence type="ECO:0000313" key="9">
    <source>
        <dbReference type="Proteomes" id="UP000823388"/>
    </source>
</evidence>
<evidence type="ECO:0000256" key="4">
    <source>
        <dbReference type="ARBA" id="ARBA00022824"/>
    </source>
</evidence>
<accession>A0A8T0NTK5</accession>
<proteinExistence type="inferred from homology"/>
<dbReference type="Gene3D" id="2.60.34.10">
    <property type="entry name" value="Substrate Binding Domain Of DNAk, Chain A, domain 1"/>
    <property type="match status" value="1"/>
</dbReference>
<sequence length="613" mass="67372">MRHSFEKRNAQVTNSQVQFFLDPVSTLLPPILAPLFAWPPQAPKAAMAAWEGEGPAVGIDLGTTYSCVAVWQGRGVEIIDNDVGRPLTPSCVAFTDAERVVGETAVDQAALNPTNTVFDVKRLIGQRFSDKPVQESIKVWPFKVVAGDREDWPIIEVQYKGEETQFTPEQISAMVLAKMRETAEVFLGTTVRKAVITVPVYFNDSQRRATRDAGYIAGLNEIRIINEPTAAAIAYGLGKMSINNNGGRTVLIFDLGGGTLDVALLNIDPGTDIGMALFQVKATAGDTHLGGADFDNEMVNYCLREFIKKHGKHGKDDIGSNQKALRRLRTACEKAKRMLSYMAETKIQVDSIHQGIDFSETITRSQFEELNKHHFSKCMEAVEKCLRDAKMDKNSVDDIVLIGGSTRIPKVRSMLRDFFDGKQLCQSINPDEAVAHGAAIQASILNGETGDGKVGELLLLDVTTLSLGIRTKGDVMTVLIPRNTTIPTRQVMDCFSTFYDNQDTIDIKVYEGESASTKDNNLLGEFRLSGIPPAPRGVPRFDVTFDIDGNGILSVSAEDKTSGRASNITITNHRSRLRKEEIERMAQEAERQKAKGMMESGSAKQAKRAKHGK</sequence>
<dbReference type="Pfam" id="PF00012">
    <property type="entry name" value="HSP70"/>
    <property type="match status" value="1"/>
</dbReference>
<keyword evidence="4" id="KW-0256">Endoplasmic reticulum</keyword>
<evidence type="ECO:0000256" key="3">
    <source>
        <dbReference type="ARBA" id="ARBA00022741"/>
    </source>
</evidence>
<dbReference type="FunFam" id="3.30.420.40:FF:000026">
    <property type="entry name" value="Heat shock protein 70"/>
    <property type="match status" value="1"/>
</dbReference>
<dbReference type="PROSITE" id="PS01036">
    <property type="entry name" value="HSP70_3"/>
    <property type="match status" value="1"/>
</dbReference>
<evidence type="ECO:0000256" key="5">
    <source>
        <dbReference type="ARBA" id="ARBA00022840"/>
    </source>
</evidence>
<dbReference type="FunFam" id="3.90.640.10:FF:000002">
    <property type="entry name" value="Heat shock 70 kDa"/>
    <property type="match status" value="1"/>
</dbReference>
<dbReference type="SUPFAM" id="SSF53067">
    <property type="entry name" value="Actin-like ATPase domain"/>
    <property type="match status" value="2"/>
</dbReference>
<dbReference type="PANTHER" id="PTHR19375">
    <property type="entry name" value="HEAT SHOCK PROTEIN 70KDA"/>
    <property type="match status" value="1"/>
</dbReference>
<dbReference type="SUPFAM" id="SSF100920">
    <property type="entry name" value="Heat shock protein 70kD (HSP70), peptide-binding domain"/>
    <property type="match status" value="1"/>
</dbReference>
<evidence type="ECO:0000256" key="1">
    <source>
        <dbReference type="ARBA" id="ARBA00004319"/>
    </source>
</evidence>
<gene>
    <name evidence="8" type="ORF">PVAP13_9KG490000</name>
</gene>
<evidence type="ECO:0000256" key="6">
    <source>
        <dbReference type="RuleBase" id="RU003322"/>
    </source>
</evidence>
<dbReference type="GO" id="GO:0005788">
    <property type="term" value="C:endoplasmic reticulum lumen"/>
    <property type="evidence" value="ECO:0007669"/>
    <property type="project" value="UniProtKB-SubCell"/>
</dbReference>
<dbReference type="FunFam" id="2.60.34.10:FF:000002">
    <property type="entry name" value="Heat shock 70 kDa"/>
    <property type="match status" value="1"/>
</dbReference>
<reference evidence="8" key="1">
    <citation type="submission" date="2020-05" db="EMBL/GenBank/DDBJ databases">
        <title>WGS assembly of Panicum virgatum.</title>
        <authorList>
            <person name="Lovell J.T."/>
            <person name="Jenkins J."/>
            <person name="Shu S."/>
            <person name="Juenger T.E."/>
            <person name="Schmutz J."/>
        </authorList>
    </citation>
    <scope>NUCLEOTIDE SEQUENCE</scope>
    <source>
        <strain evidence="8">AP13</strain>
    </source>
</reference>
<dbReference type="Gene3D" id="3.30.30.30">
    <property type="match status" value="1"/>
</dbReference>
<evidence type="ECO:0000256" key="2">
    <source>
        <dbReference type="ARBA" id="ARBA00007381"/>
    </source>
</evidence>
<dbReference type="Proteomes" id="UP000823388">
    <property type="component" value="Chromosome 9K"/>
</dbReference>
<dbReference type="OrthoDB" id="3789372at2759"/>
<feature type="region of interest" description="Disordered" evidence="7">
    <location>
        <begin position="586"/>
        <end position="613"/>
    </location>
</feature>
<dbReference type="GO" id="GO:0140662">
    <property type="term" value="F:ATP-dependent protein folding chaperone"/>
    <property type="evidence" value="ECO:0007669"/>
    <property type="project" value="InterPro"/>
</dbReference>
<dbReference type="PRINTS" id="PR00301">
    <property type="entry name" value="HEATSHOCK70"/>
</dbReference>
<organism evidence="8 9">
    <name type="scientific">Panicum virgatum</name>
    <name type="common">Blackwell switchgrass</name>
    <dbReference type="NCBI Taxonomy" id="38727"/>
    <lineage>
        <taxon>Eukaryota</taxon>
        <taxon>Viridiplantae</taxon>
        <taxon>Streptophyta</taxon>
        <taxon>Embryophyta</taxon>
        <taxon>Tracheophyta</taxon>
        <taxon>Spermatophyta</taxon>
        <taxon>Magnoliopsida</taxon>
        <taxon>Liliopsida</taxon>
        <taxon>Poales</taxon>
        <taxon>Poaceae</taxon>
        <taxon>PACMAD clade</taxon>
        <taxon>Panicoideae</taxon>
        <taxon>Panicodae</taxon>
        <taxon>Paniceae</taxon>
        <taxon>Panicinae</taxon>
        <taxon>Panicum</taxon>
        <taxon>Panicum sect. Hiantes</taxon>
    </lineage>
</organism>
<dbReference type="InterPro" id="IPR018181">
    <property type="entry name" value="Heat_shock_70_CS"/>
</dbReference>
<dbReference type="GO" id="GO:0005524">
    <property type="term" value="F:ATP binding"/>
    <property type="evidence" value="ECO:0007669"/>
    <property type="project" value="UniProtKB-KW"/>
</dbReference>
<keyword evidence="5 6" id="KW-0067">ATP-binding</keyword>